<dbReference type="SMART" id="SM01120">
    <property type="entry name" value="Dak2"/>
    <property type="match status" value="1"/>
</dbReference>
<dbReference type="EMBL" id="PFNG01000168">
    <property type="protein sequence ID" value="PIZ37598.1"/>
    <property type="molecule type" value="Genomic_DNA"/>
</dbReference>
<protein>
    <submittedName>
        <fullName evidence="2">Dihydroxyacetone kinase</fullName>
    </submittedName>
</protein>
<name>A0A2M7T767_9ACTN</name>
<dbReference type="PROSITE" id="PS51480">
    <property type="entry name" value="DHAL"/>
    <property type="match status" value="1"/>
</dbReference>
<evidence type="ECO:0000313" key="3">
    <source>
        <dbReference type="Proteomes" id="UP000230956"/>
    </source>
</evidence>
<gene>
    <name evidence="2" type="ORF">COY37_07150</name>
</gene>
<keyword evidence="2" id="KW-0808">Transferase</keyword>
<dbReference type="Pfam" id="PF21645">
    <property type="entry name" value="FakA-like_M"/>
    <property type="match status" value="1"/>
</dbReference>
<dbReference type="SMART" id="SM01121">
    <property type="entry name" value="Dak1_2"/>
    <property type="match status" value="1"/>
</dbReference>
<feature type="domain" description="DhaL" evidence="1">
    <location>
        <begin position="5"/>
        <end position="197"/>
    </location>
</feature>
<dbReference type="GO" id="GO:0006071">
    <property type="term" value="P:glycerol metabolic process"/>
    <property type="evidence" value="ECO:0007669"/>
    <property type="project" value="InterPro"/>
</dbReference>
<keyword evidence="2" id="KW-0418">Kinase</keyword>
<evidence type="ECO:0000259" key="1">
    <source>
        <dbReference type="PROSITE" id="PS51480"/>
    </source>
</evidence>
<organism evidence="2 3">
    <name type="scientific">Candidatus Aquicultor secundus</name>
    <dbReference type="NCBI Taxonomy" id="1973895"/>
    <lineage>
        <taxon>Bacteria</taxon>
        <taxon>Bacillati</taxon>
        <taxon>Actinomycetota</taxon>
        <taxon>Candidatus Aquicultoria</taxon>
        <taxon>Candidatus Aquicultorales</taxon>
        <taxon>Candidatus Aquicultoraceae</taxon>
        <taxon>Candidatus Aquicultor</taxon>
    </lineage>
</organism>
<dbReference type="RefSeq" id="WP_286976988.1">
    <property type="nucleotide sequence ID" value="NZ_PFNG01000168.1"/>
</dbReference>
<dbReference type="InterPro" id="IPR050270">
    <property type="entry name" value="DegV_domain_contain"/>
</dbReference>
<dbReference type="Pfam" id="PF02734">
    <property type="entry name" value="Dak2"/>
    <property type="match status" value="1"/>
</dbReference>
<dbReference type="SUPFAM" id="SSF101473">
    <property type="entry name" value="DhaL-like"/>
    <property type="match status" value="1"/>
</dbReference>
<reference evidence="3" key="1">
    <citation type="submission" date="2017-09" db="EMBL/GenBank/DDBJ databases">
        <title>Depth-based differentiation of microbial function through sediment-hosted aquifers and enrichment of novel symbionts in the deep terrestrial subsurface.</title>
        <authorList>
            <person name="Probst A.J."/>
            <person name="Ladd B."/>
            <person name="Jarett J.K."/>
            <person name="Geller-Mcgrath D.E."/>
            <person name="Sieber C.M.K."/>
            <person name="Emerson J.B."/>
            <person name="Anantharaman K."/>
            <person name="Thomas B.C."/>
            <person name="Malmstrom R."/>
            <person name="Stieglmeier M."/>
            <person name="Klingl A."/>
            <person name="Woyke T."/>
            <person name="Ryan C.M."/>
            <person name="Banfield J.F."/>
        </authorList>
    </citation>
    <scope>NUCLEOTIDE SEQUENCE [LARGE SCALE GENOMIC DNA]</scope>
</reference>
<evidence type="ECO:0000313" key="2">
    <source>
        <dbReference type="EMBL" id="PIZ37598.1"/>
    </source>
</evidence>
<sequence>MLVQSNVLSLLSASVSALKKYEDEVNRLNVYPVPDGDTGTNMLHTMQSVISEVSKAADPSIKGVSKAVTYGSLMGARGNSGVILSQIIKGICEEAKRSDRFSSDTMIRAIRRGSDVAYGAVTKPVEGTMLTVINDMAKAAESLSGNGIRPIDLLERVIEEGRRSVERTPVLLPILKEAGVVDAGGYGLVVLAQGILSALKGEIVESGMSEEANRITVVEENAVEESIEYGYCTELLLKSNGIDMKALETQLDPLGDSMLIVGTPELTRIHIHTNDPGRVLSIATGLGSANDVQINNIVEQSKQRNQAIKNESSHKEVTGVGVIAVANGEGIKKILLNLGVGRVVSGGQSMNPSTADIVAAVNAMPNKEIIILPNNKNIILTARQAVGLTDKEVSVIPTGSIPEAFSALLSFDSEASLEDNIEGMEEAFENVKTGEVTYAVRD</sequence>
<proteinExistence type="predicted"/>
<dbReference type="AlphaFoldDB" id="A0A2M7T767"/>
<feature type="non-terminal residue" evidence="2">
    <location>
        <position position="442"/>
    </location>
</feature>
<dbReference type="Proteomes" id="UP000230956">
    <property type="component" value="Unassembled WGS sequence"/>
</dbReference>
<dbReference type="NCBIfam" id="TIGR03599">
    <property type="entry name" value="YloV"/>
    <property type="match status" value="1"/>
</dbReference>
<dbReference type="GO" id="GO:0004371">
    <property type="term" value="F:glycerone kinase activity"/>
    <property type="evidence" value="ECO:0007669"/>
    <property type="project" value="InterPro"/>
</dbReference>
<dbReference type="InterPro" id="IPR048394">
    <property type="entry name" value="FakA-like_M"/>
</dbReference>
<dbReference type="PANTHER" id="PTHR33434">
    <property type="entry name" value="DEGV DOMAIN-CONTAINING PROTEIN DR_1986-RELATED"/>
    <property type="match status" value="1"/>
</dbReference>
<dbReference type="InterPro" id="IPR019986">
    <property type="entry name" value="YloV-like"/>
</dbReference>
<dbReference type="Gene3D" id="1.25.40.340">
    <property type="match status" value="1"/>
</dbReference>
<dbReference type="InterPro" id="IPR033470">
    <property type="entry name" value="FakA-like_C"/>
</dbReference>
<dbReference type="InterPro" id="IPR036117">
    <property type="entry name" value="DhaL_dom_sf"/>
</dbReference>
<comment type="caution">
    <text evidence="2">The sequence shown here is derived from an EMBL/GenBank/DDBJ whole genome shotgun (WGS) entry which is preliminary data.</text>
</comment>
<accession>A0A2M7T767</accession>
<dbReference type="Pfam" id="PF13684">
    <property type="entry name" value="FakA-like_C"/>
    <property type="match status" value="1"/>
</dbReference>
<dbReference type="PANTHER" id="PTHR33434:SF4">
    <property type="entry name" value="PHOSPHATASE PROTEIN"/>
    <property type="match status" value="1"/>
</dbReference>
<dbReference type="InterPro" id="IPR004007">
    <property type="entry name" value="DhaL_dom"/>
</dbReference>